<dbReference type="Gene3D" id="3.30.420.10">
    <property type="entry name" value="Ribonuclease H-like superfamily/Ribonuclease H"/>
    <property type="match status" value="1"/>
</dbReference>
<proteinExistence type="predicted"/>
<feature type="compositionally biased region" description="Acidic residues" evidence="7">
    <location>
        <begin position="1937"/>
        <end position="1948"/>
    </location>
</feature>
<dbReference type="Proteomes" id="UP001189429">
    <property type="component" value="Unassembled WGS sequence"/>
</dbReference>
<feature type="region of interest" description="Disordered" evidence="7">
    <location>
        <begin position="1792"/>
        <end position="1948"/>
    </location>
</feature>
<feature type="domain" description="Integrase catalytic" evidence="8">
    <location>
        <begin position="1337"/>
        <end position="1498"/>
    </location>
</feature>
<keyword evidence="6" id="KW-0695">RNA-directed DNA polymerase</keyword>
<comment type="caution">
    <text evidence="9">The sequence shown here is derived from an EMBL/GenBank/DDBJ whole genome shotgun (WGS) entry which is preliminary data.</text>
</comment>
<keyword evidence="10" id="KW-1185">Reference proteome</keyword>
<dbReference type="InterPro" id="IPR043128">
    <property type="entry name" value="Rev_trsase/Diguanyl_cyclase"/>
</dbReference>
<dbReference type="InterPro" id="IPR001584">
    <property type="entry name" value="Integrase_cat-core"/>
</dbReference>
<evidence type="ECO:0000259" key="8">
    <source>
        <dbReference type="PROSITE" id="PS50994"/>
    </source>
</evidence>
<feature type="compositionally biased region" description="Basic and acidic residues" evidence="7">
    <location>
        <begin position="844"/>
        <end position="854"/>
    </location>
</feature>
<dbReference type="Pfam" id="PF17917">
    <property type="entry name" value="RT_RNaseH"/>
    <property type="match status" value="1"/>
</dbReference>
<dbReference type="PANTHER" id="PTHR37984">
    <property type="entry name" value="PROTEIN CBG26694"/>
    <property type="match status" value="1"/>
</dbReference>
<keyword evidence="2" id="KW-0548">Nucleotidyltransferase</keyword>
<feature type="compositionally biased region" description="Basic and acidic residues" evidence="7">
    <location>
        <begin position="1871"/>
        <end position="1882"/>
    </location>
</feature>
<gene>
    <name evidence="9" type="ORF">PCOR1329_LOCUS76165</name>
</gene>
<evidence type="ECO:0000256" key="2">
    <source>
        <dbReference type="ARBA" id="ARBA00022695"/>
    </source>
</evidence>
<dbReference type="SUPFAM" id="SSF53335">
    <property type="entry name" value="S-adenosyl-L-methionine-dependent methyltransferases"/>
    <property type="match status" value="1"/>
</dbReference>
<evidence type="ECO:0000256" key="3">
    <source>
        <dbReference type="ARBA" id="ARBA00022722"/>
    </source>
</evidence>
<dbReference type="Gene3D" id="3.30.70.270">
    <property type="match status" value="2"/>
</dbReference>
<feature type="region of interest" description="Disordered" evidence="7">
    <location>
        <begin position="841"/>
        <end position="866"/>
    </location>
</feature>
<keyword evidence="4" id="KW-0255">Endonuclease</keyword>
<dbReference type="Gene3D" id="3.10.20.370">
    <property type="match status" value="1"/>
</dbReference>
<dbReference type="InterPro" id="IPR000477">
    <property type="entry name" value="RT_dom"/>
</dbReference>
<accession>A0ABN9XF19</accession>
<dbReference type="Gene3D" id="3.10.10.10">
    <property type="entry name" value="HIV Type 1 Reverse Transcriptase, subunit A, domain 1"/>
    <property type="match status" value="1"/>
</dbReference>
<dbReference type="InterPro" id="IPR012337">
    <property type="entry name" value="RNaseH-like_sf"/>
</dbReference>
<evidence type="ECO:0000313" key="10">
    <source>
        <dbReference type="Proteomes" id="UP001189429"/>
    </source>
</evidence>
<dbReference type="CDD" id="cd01647">
    <property type="entry name" value="RT_LTR"/>
    <property type="match status" value="1"/>
</dbReference>
<dbReference type="InterPro" id="IPR041373">
    <property type="entry name" value="RT_RNaseH"/>
</dbReference>
<dbReference type="PROSITE" id="PS50994">
    <property type="entry name" value="INTEGRASE"/>
    <property type="match status" value="1"/>
</dbReference>
<evidence type="ECO:0000256" key="5">
    <source>
        <dbReference type="ARBA" id="ARBA00022801"/>
    </source>
</evidence>
<dbReference type="InterPro" id="IPR029063">
    <property type="entry name" value="SAM-dependent_MTases_sf"/>
</dbReference>
<feature type="region of interest" description="Disordered" evidence="7">
    <location>
        <begin position="1287"/>
        <end position="1311"/>
    </location>
</feature>
<reference evidence="9" key="1">
    <citation type="submission" date="2023-10" db="EMBL/GenBank/DDBJ databases">
        <authorList>
            <person name="Chen Y."/>
            <person name="Shah S."/>
            <person name="Dougan E. K."/>
            <person name="Thang M."/>
            <person name="Chan C."/>
        </authorList>
    </citation>
    <scope>NUCLEOTIDE SEQUENCE [LARGE SCALE GENOMIC DNA]</scope>
</reference>
<evidence type="ECO:0000256" key="6">
    <source>
        <dbReference type="ARBA" id="ARBA00022918"/>
    </source>
</evidence>
<sequence length="1948" mass="216842">VLTTFDSGSFRNAVNAEFLRTLEQKQATGELGDHRVISKRMPCERREVGGATQGMQSAYNEVVVIQVVFKDPSGRTATVPIVFCVMEGLTADLLLGCPTLDRLWYGSTRDSIELRAYDIEIPSVVPQDLQNHSERVAVLTDSVIIHSAEMRELWVPTNADPDKDRVVRGAPHLPAEVVVAEGPAKIQDGRVKVFVSTRTPDAEVALGTFETIAELHEPTEADREDQRTIRSWRVNALRRNSEAFGVEYLREQLRPAVASNTSSRSRGADAGHADAVAHELLQALGEQPRIWGSEPQGPELIGKMGSGSYKKRWRAADRAAMFPKLQEEIEKQRHALATRQAWNKSSPEWRTRVREVAQGKFGGTPEEWKIFAREILDKYADRFWEPGCAAPQIKNFKADVAPKPGAKPSARRPFRLSEFDEARLEYRLDECRASGQLYDVSPEDAGEWASPAFIVDKVGDVLGRVVTDYEGPNRETEDHPGVPADADEVLRKAAHRKYHTTMDMVWGFSQLELTDRTQRILTIVTRQGLHRWKYLPFGPKQGPGICQSFNDFAFGDLEATSIFVDDFHTGSDSFEEHLADLRMLLDRGRQHGVEWRLSKCSWCQPKVVLIGFEMSEEGRRPDPSKVEALRNWPKETELADVSSLFHFANYLREFIPGFDTIVAPLKPYRQKGAKWEDYVQDNKAQGAAAKLRQAVATHTPLMNPDYEAARDYVQSGRPFILFVDANDFGYSGVLCQADSVHGTPRPIAVLSKSFTDTQQRWTAMEREMHALYESAIWSQKFAKSFRVFLFTDHKNNTFRSKMQPTRRVSKKLLKMCIEIEPLLIERVYLAGDENILGDAVSRAPADREAEGRPEAEEDTSAEVVAEETGSVPVPSKIFLVDLFGGISSLRVAAVASGYDISGHVHVDINGSACKVVGDRYPDAQLLRDIRPVAEKAKQVASEWVGQATEAGAELIILGCGFPCRELSGVNLNRRGLDHGETARFHDAKTIASAVRASSVEAGMVCHMFFENVQSMPAGVVERITQELREVDPSFELVAMDSVGLGWCRRPRLWWTTWYVQRFEEEAETITKGLRHLHPSLPLPRLDTILEDGFAPRWPEDGSEEARRFHTFTRCQPSDAEPSKPAGVATTSPEALARWKHDKHRYSPYQYESHLLVWKQDDWRCLNGNERAKMLGFPSGYLDLGQLEPLSQDVQCQLAGDAMSIGVLCRLFASMEPAPGAWPPRAVTLVEGKPTIGDLTVAENEPKSSDDPAYGPHRLGSVPWLREAHDMNPTLLGVADARRAGLYPWQPAAPSQPKSNRQGDAPKEHPGALSLIDVERWRTIKGQPHGSSSWRSERYTAPFRVLQIDLVGPLEPVSEDKSCIMTVIDCFSLWVWLVPITDKTPLTVATALYNHVYLDLAGFPMILRSDNGSEFVAELTRELNRLIGTTQIFGSAYHPRSQGLVEGSHKPMEEVLQAYVEEFPTDWCGKLPIARWAWNTSAKKSLYGMSPYQVVAGLVPRSPLASFLKLPANEKVTCQEYVAELIKATEHIHELVRTAQERRAEEAHARAMCGRAQPPLQVGQAVLLRGPPATVKHDGEVQTVSKKLLPKARLEVFQIVKRVGESNYILGDVATGKETTGFKQPVHADRLVPVETGALTEPMSDVTAVQVEGARGVLRRQAMDGRVLVDFGSPRADDDFARKFKQLGAALAESNGVWLDLSRFEWLPCGAEGIGTLTEAPATPRKWALPRTIVVAIYIITLMVLSFTRAGGGGPKGTVPNAQLKPGQCRICLRFGHWGNECPMKDVPWRNREQHPAATESKASRPASGSHTPFPWRSQDWRPEATQSKASSPASGSHTPPPWKNQEQRPAAAQGVPPWQGARGGAARSKARPQEPKGEDRDLPGPAADGSRQKRKAAETTEEKVAIQKVMIIDTKTTPEDSAILDNTGRGDDSPREEYDDTFPDWEDR</sequence>
<dbReference type="Gene3D" id="3.40.50.150">
    <property type="entry name" value="Vaccinia Virus protein VP39"/>
    <property type="match status" value="1"/>
</dbReference>
<dbReference type="Pfam" id="PF00078">
    <property type="entry name" value="RVT_1"/>
    <property type="match status" value="1"/>
</dbReference>
<dbReference type="InterPro" id="IPR036397">
    <property type="entry name" value="RNaseH_sf"/>
</dbReference>
<dbReference type="SUPFAM" id="SSF57756">
    <property type="entry name" value="Retrovirus zinc finger-like domains"/>
    <property type="match status" value="1"/>
</dbReference>
<dbReference type="InterPro" id="IPR036875">
    <property type="entry name" value="Znf_CCHC_sf"/>
</dbReference>
<keyword evidence="1" id="KW-0808">Transferase</keyword>
<keyword evidence="3" id="KW-0540">Nuclease</keyword>
<feature type="compositionally biased region" description="Basic and acidic residues" evidence="7">
    <location>
        <begin position="1895"/>
        <end position="1905"/>
    </location>
</feature>
<dbReference type="EMBL" id="CAUYUJ010020447">
    <property type="protein sequence ID" value="CAK0898245.1"/>
    <property type="molecule type" value="Genomic_DNA"/>
</dbReference>
<evidence type="ECO:0000313" key="9">
    <source>
        <dbReference type="EMBL" id="CAK0898245.1"/>
    </source>
</evidence>
<dbReference type="PANTHER" id="PTHR37984:SF5">
    <property type="entry name" value="PROTEIN NYNRIN-LIKE"/>
    <property type="match status" value="1"/>
</dbReference>
<dbReference type="Pfam" id="PF00665">
    <property type="entry name" value="rve"/>
    <property type="match status" value="1"/>
</dbReference>
<evidence type="ECO:0000256" key="7">
    <source>
        <dbReference type="SAM" id="MobiDB-lite"/>
    </source>
</evidence>
<dbReference type="InterPro" id="IPR043502">
    <property type="entry name" value="DNA/RNA_pol_sf"/>
</dbReference>
<evidence type="ECO:0000256" key="1">
    <source>
        <dbReference type="ARBA" id="ARBA00022679"/>
    </source>
</evidence>
<keyword evidence="5" id="KW-0378">Hydrolase</keyword>
<dbReference type="InterPro" id="IPR050951">
    <property type="entry name" value="Retrovirus_Pol_polyprotein"/>
</dbReference>
<dbReference type="SUPFAM" id="SSF53098">
    <property type="entry name" value="Ribonuclease H-like"/>
    <property type="match status" value="1"/>
</dbReference>
<dbReference type="SUPFAM" id="SSF56672">
    <property type="entry name" value="DNA/RNA polymerases"/>
    <property type="match status" value="1"/>
</dbReference>
<evidence type="ECO:0000256" key="4">
    <source>
        <dbReference type="ARBA" id="ARBA00022759"/>
    </source>
</evidence>
<protein>
    <recommendedName>
        <fullName evidence="8">Integrase catalytic domain-containing protein</fullName>
    </recommendedName>
</protein>
<name>A0ABN9XF19_9DINO</name>
<organism evidence="9 10">
    <name type="scientific">Prorocentrum cordatum</name>
    <dbReference type="NCBI Taxonomy" id="2364126"/>
    <lineage>
        <taxon>Eukaryota</taxon>
        <taxon>Sar</taxon>
        <taxon>Alveolata</taxon>
        <taxon>Dinophyceae</taxon>
        <taxon>Prorocentrales</taxon>
        <taxon>Prorocentraceae</taxon>
        <taxon>Prorocentrum</taxon>
    </lineage>
</organism>
<feature type="non-terminal residue" evidence="9">
    <location>
        <position position="1"/>
    </location>
</feature>
<feature type="compositionally biased region" description="Polar residues" evidence="7">
    <location>
        <begin position="1824"/>
        <end position="1837"/>
    </location>
</feature>